<dbReference type="InterPro" id="IPR050583">
    <property type="entry name" value="Mycobacterial_A85_antigen"/>
</dbReference>
<protein>
    <submittedName>
        <fullName evidence="1">Uncharacterized protein</fullName>
    </submittedName>
</protein>
<dbReference type="RefSeq" id="WP_086597579.1">
    <property type="nucleotide sequence ID" value="NZ_MTSE01000079.1"/>
</dbReference>
<organism evidence="1 2">
    <name type="scientific">Hymenobacter crusticola</name>
    <dbReference type="NCBI Taxonomy" id="1770526"/>
    <lineage>
        <taxon>Bacteria</taxon>
        <taxon>Pseudomonadati</taxon>
        <taxon>Bacteroidota</taxon>
        <taxon>Cytophagia</taxon>
        <taxon>Cytophagales</taxon>
        <taxon>Hymenobacteraceae</taxon>
        <taxon>Hymenobacter</taxon>
    </lineage>
</organism>
<comment type="caution">
    <text evidence="1">The sequence shown here is derived from an EMBL/GenBank/DDBJ whole genome shotgun (WGS) entry which is preliminary data.</text>
</comment>
<dbReference type="InterPro" id="IPR011990">
    <property type="entry name" value="TPR-like_helical_dom_sf"/>
</dbReference>
<dbReference type="Pfam" id="PF00756">
    <property type="entry name" value="Esterase"/>
    <property type="match status" value="1"/>
</dbReference>
<dbReference type="Gene3D" id="1.25.40.10">
    <property type="entry name" value="Tetratricopeptide repeat domain"/>
    <property type="match status" value="1"/>
</dbReference>
<name>A0A243W4T9_9BACT</name>
<dbReference type="EMBL" id="MTSE01000079">
    <property type="protein sequence ID" value="OUJ67372.1"/>
    <property type="molecule type" value="Genomic_DNA"/>
</dbReference>
<dbReference type="SUPFAM" id="SSF48452">
    <property type="entry name" value="TPR-like"/>
    <property type="match status" value="1"/>
</dbReference>
<dbReference type="SMART" id="SM00028">
    <property type="entry name" value="TPR"/>
    <property type="match status" value="2"/>
</dbReference>
<dbReference type="AlphaFoldDB" id="A0A243W4T9"/>
<dbReference type="PANTHER" id="PTHR48098">
    <property type="entry name" value="ENTEROCHELIN ESTERASE-RELATED"/>
    <property type="match status" value="1"/>
</dbReference>
<proteinExistence type="predicted"/>
<gene>
    <name evidence="1" type="ORF">BXP70_28875</name>
</gene>
<keyword evidence="2" id="KW-1185">Reference proteome</keyword>
<evidence type="ECO:0000313" key="2">
    <source>
        <dbReference type="Proteomes" id="UP000194873"/>
    </source>
</evidence>
<reference evidence="1 2" key="1">
    <citation type="submission" date="2017-01" db="EMBL/GenBank/DDBJ databases">
        <title>A new Hymenobacter.</title>
        <authorList>
            <person name="Liang Y."/>
            <person name="Feng F."/>
        </authorList>
    </citation>
    <scope>NUCLEOTIDE SEQUENCE [LARGE SCALE GENOMIC DNA]</scope>
    <source>
        <strain evidence="1">MIMBbqt21</strain>
    </source>
</reference>
<dbReference type="InterPro" id="IPR019734">
    <property type="entry name" value="TPR_rpt"/>
</dbReference>
<dbReference type="InterPro" id="IPR029058">
    <property type="entry name" value="AB_hydrolase_fold"/>
</dbReference>
<dbReference type="SUPFAM" id="SSF53474">
    <property type="entry name" value="alpha/beta-Hydrolases"/>
    <property type="match status" value="1"/>
</dbReference>
<accession>A0A243W4T9</accession>
<dbReference type="Gene3D" id="3.40.50.1820">
    <property type="entry name" value="alpha/beta hydrolase"/>
    <property type="match status" value="1"/>
</dbReference>
<evidence type="ECO:0000313" key="1">
    <source>
        <dbReference type="EMBL" id="OUJ67372.1"/>
    </source>
</evidence>
<dbReference type="PANTHER" id="PTHR48098:SF6">
    <property type="entry name" value="FERRI-BACILLIBACTIN ESTERASE BESA"/>
    <property type="match status" value="1"/>
</dbReference>
<sequence length="438" mass="49230">MSSHSLFDGWPSGCRPVAAPKRLAHAFARSWKPAPPQTPTLLATPRLLLLIVLCLVGLPARAQTKSDYYQNPTDTTLYSRALAQPRQLTVILPTTFNPARKTKYPLILVFDRQNQDIFRQLYESINYLTRFDAMPEAVIVGLTSSPSQRNRETSLPADMAGARGEELLRFVFDELLPWCAATYHTGACRTLIGHSRFGYFSTVMMCRQATQLSGVIALSPFYQQGRANWVDSVTTRFAPTQPLARRLCYRFVTGDSLSDTPGYARMHAALRRAKLHPNFDWGGAAFYQAKHHVVPGLGVLPALLDIFQPWSATADAFSSYPPVGTQLAYAAFQAKMQQVYGEEMSLGLARLNGLGNEYNAEKQYDKALFFWRQLLDEYPFFSATYVDIAELLLVQGQRKEAKRYLERGLQSLRANRFLPAPAQAQLAQTMQQKLATLR</sequence>
<dbReference type="InterPro" id="IPR000801">
    <property type="entry name" value="Esterase-like"/>
</dbReference>
<dbReference type="Proteomes" id="UP000194873">
    <property type="component" value="Unassembled WGS sequence"/>
</dbReference>
<dbReference type="OrthoDB" id="9784036at2"/>